<evidence type="ECO:0000313" key="5">
    <source>
        <dbReference type="EMBL" id="NDJ18463.1"/>
    </source>
</evidence>
<reference evidence="5" key="1">
    <citation type="submission" date="2019-12" db="EMBL/GenBank/DDBJ databases">
        <title>High-Quality draft genome sequences of three cyanobacteria isolated from the limestone walls of the Old Cathedral of Coimbra.</title>
        <authorList>
            <person name="Tiago I."/>
            <person name="Soares F."/>
            <person name="Portugal A."/>
        </authorList>
    </citation>
    <scope>NUCLEOTIDE SEQUENCE</scope>
    <source>
        <strain evidence="5">A</strain>
    </source>
</reference>
<comment type="caution">
    <text evidence="5">The sequence shown here is derived from an EMBL/GenBank/DDBJ whole genome shotgun (WGS) entry which is preliminary data.</text>
</comment>
<organism evidence="5 6">
    <name type="scientific">Myxacorys almedinensis A</name>
    <dbReference type="NCBI Taxonomy" id="2690445"/>
    <lineage>
        <taxon>Bacteria</taxon>
        <taxon>Bacillati</taxon>
        <taxon>Cyanobacteriota</taxon>
        <taxon>Cyanophyceae</taxon>
        <taxon>Leptolyngbyales</taxon>
        <taxon>Leptolyngbyaceae</taxon>
        <taxon>Myxacorys</taxon>
        <taxon>Myxacorys almedinensis</taxon>
    </lineage>
</organism>
<dbReference type="GO" id="GO:0016020">
    <property type="term" value="C:membrane"/>
    <property type="evidence" value="ECO:0007669"/>
    <property type="project" value="UniProtKB-SubCell"/>
</dbReference>
<accession>A0A8J7Z8Q4</accession>
<proteinExistence type="predicted"/>
<dbReference type="InterPro" id="IPR021147">
    <property type="entry name" value="DUF697"/>
</dbReference>
<dbReference type="Proteomes" id="UP000646053">
    <property type="component" value="Unassembled WGS sequence"/>
</dbReference>
<gene>
    <name evidence="5" type="ORF">GS601_14365</name>
</gene>
<evidence type="ECO:0000256" key="4">
    <source>
        <dbReference type="ARBA" id="ARBA00023136"/>
    </source>
</evidence>
<dbReference type="Pfam" id="PF05128">
    <property type="entry name" value="DUF697"/>
    <property type="match status" value="1"/>
</dbReference>
<sequence length="540" mass="59638">MAVQWRRPLIYSGMGLTLLALGFDGLNQTLGDWLPAIVIGSGIAWAVLKFQPLEPMSPKAAPLSLTTVKAALTDTEGAIDQLAFEVKDLSHDGSAQQLSNLRSQVNHATKELQRDELRLVVMGGKSVGKTTLAQWLSGSWESPVSQKLVINDTPELFAATEDGMIAERDAWQLARSSDLVLFVTNGDLTATELHAIERITTAQKRLILLLNKRDQYRPEEQQIVLTQLRQRVQGMLPPRDVIAIATNPKEVRVRQVLADGMTQEWLEKPNPQMLPLVERLNQILMQEGQQLILSSSLSNLKEVKFEANCALNRVRRDRAMPMVDQAQWIVAGTAFANPFPALDLLATAAINAQMVMDLSKLYQRQFSLEHAKTIATTIASLMLKLGLVEISTQAIASILKTNAVTFVAGGVIQGISGAYLTRLAGLTLIEYFEGEASSDIKRAKLQRILQTIFEQNRRLPFMQLFVKQALDKLRPGSLPSQTLTIAPPDGLPAPTEALLHLEATLESGQPLMIPEKILEDQLLEESVLEQRSIANQEAML</sequence>
<evidence type="ECO:0000313" key="6">
    <source>
        <dbReference type="Proteomes" id="UP000646053"/>
    </source>
</evidence>
<keyword evidence="4" id="KW-0472">Membrane</keyword>
<keyword evidence="3" id="KW-1133">Transmembrane helix</keyword>
<evidence type="ECO:0000256" key="2">
    <source>
        <dbReference type="ARBA" id="ARBA00022692"/>
    </source>
</evidence>
<dbReference type="InterPro" id="IPR027417">
    <property type="entry name" value="P-loop_NTPase"/>
</dbReference>
<keyword evidence="2" id="KW-0812">Transmembrane</keyword>
<dbReference type="EMBL" id="WVIE01000016">
    <property type="protein sequence ID" value="NDJ18463.1"/>
    <property type="molecule type" value="Genomic_DNA"/>
</dbReference>
<keyword evidence="6" id="KW-1185">Reference proteome</keyword>
<dbReference type="SUPFAM" id="SSF52540">
    <property type="entry name" value="P-loop containing nucleoside triphosphate hydrolases"/>
    <property type="match status" value="1"/>
</dbReference>
<dbReference type="RefSeq" id="WP_162423989.1">
    <property type="nucleotide sequence ID" value="NZ_WVIE01000016.1"/>
</dbReference>
<evidence type="ECO:0000256" key="3">
    <source>
        <dbReference type="ARBA" id="ARBA00022989"/>
    </source>
</evidence>
<name>A0A8J7Z8Q4_9CYAN</name>
<dbReference type="AlphaFoldDB" id="A0A8J7Z8Q4"/>
<dbReference type="Gene3D" id="3.40.50.300">
    <property type="entry name" value="P-loop containing nucleotide triphosphate hydrolases"/>
    <property type="match status" value="1"/>
</dbReference>
<evidence type="ECO:0000256" key="1">
    <source>
        <dbReference type="ARBA" id="ARBA00004141"/>
    </source>
</evidence>
<protein>
    <submittedName>
        <fullName evidence="5">DUF697 domain-containing protein</fullName>
    </submittedName>
</protein>
<comment type="subcellular location">
    <subcellularLocation>
        <location evidence="1">Membrane</location>
        <topology evidence="1">Multi-pass membrane protein</topology>
    </subcellularLocation>
</comment>